<dbReference type="InterPro" id="IPR003593">
    <property type="entry name" value="AAA+_ATPase"/>
</dbReference>
<dbReference type="EMBL" id="JACSQO010000003">
    <property type="protein sequence ID" value="MBD7944096.1"/>
    <property type="molecule type" value="Genomic_DNA"/>
</dbReference>
<dbReference type="SUPFAM" id="SSF52540">
    <property type="entry name" value="P-loop containing nucleoside triphosphate hydrolases"/>
    <property type="match status" value="2"/>
</dbReference>
<name>A0ABR8R8F3_9BACI</name>
<keyword evidence="2" id="KW-0813">Transport</keyword>
<dbReference type="SMART" id="SM00382">
    <property type="entry name" value="AAA"/>
    <property type="match status" value="2"/>
</dbReference>
<evidence type="ECO:0000256" key="4">
    <source>
        <dbReference type="ARBA" id="ARBA00022840"/>
    </source>
</evidence>
<dbReference type="NCBIfam" id="NF008453">
    <property type="entry name" value="PRK11308.1"/>
    <property type="match status" value="2"/>
</dbReference>
<dbReference type="Proteomes" id="UP000640786">
    <property type="component" value="Unassembled WGS sequence"/>
</dbReference>
<reference evidence="6 7" key="1">
    <citation type="submission" date="2020-08" db="EMBL/GenBank/DDBJ databases">
        <title>A Genomic Blueprint of the Chicken Gut Microbiome.</title>
        <authorList>
            <person name="Gilroy R."/>
            <person name="Ravi A."/>
            <person name="Getino M."/>
            <person name="Pursley I."/>
            <person name="Horton D.L."/>
            <person name="Alikhan N.-F."/>
            <person name="Baker D."/>
            <person name="Gharbi K."/>
            <person name="Hall N."/>
            <person name="Watson M."/>
            <person name="Adriaenssens E.M."/>
            <person name="Foster-Nyarko E."/>
            <person name="Jarju S."/>
            <person name="Secka A."/>
            <person name="Antonio M."/>
            <person name="Oren A."/>
            <person name="Chaudhuri R."/>
            <person name="La Ragione R.M."/>
            <person name="Hildebrand F."/>
            <person name="Pallen M.J."/>
        </authorList>
    </citation>
    <scope>NUCLEOTIDE SEQUENCE [LARGE SCALE GENOMIC DNA]</scope>
    <source>
        <strain evidence="6 7">Sa2BUA9</strain>
    </source>
</reference>
<dbReference type="PROSITE" id="PS00211">
    <property type="entry name" value="ABC_TRANSPORTER_1"/>
    <property type="match status" value="2"/>
</dbReference>
<dbReference type="InterPro" id="IPR050319">
    <property type="entry name" value="ABC_transp_ATP-bind"/>
</dbReference>
<dbReference type="GO" id="GO:0005524">
    <property type="term" value="F:ATP binding"/>
    <property type="evidence" value="ECO:0007669"/>
    <property type="project" value="UniProtKB-KW"/>
</dbReference>
<feature type="domain" description="ABC transporter" evidence="5">
    <location>
        <begin position="285"/>
        <end position="530"/>
    </location>
</feature>
<keyword evidence="7" id="KW-1185">Reference proteome</keyword>
<evidence type="ECO:0000313" key="6">
    <source>
        <dbReference type="EMBL" id="MBD7944096.1"/>
    </source>
</evidence>
<evidence type="ECO:0000313" key="7">
    <source>
        <dbReference type="Proteomes" id="UP000640786"/>
    </source>
</evidence>
<comment type="caution">
    <text evidence="6">The sequence shown here is derived from an EMBL/GenBank/DDBJ whole genome shotgun (WGS) entry which is preliminary data.</text>
</comment>
<protein>
    <submittedName>
        <fullName evidence="6">ABC transporter ATP-binding protein</fullName>
    </submittedName>
</protein>
<organism evidence="6 7">
    <name type="scientific">Psychrobacillus faecigallinarum</name>
    <dbReference type="NCBI Taxonomy" id="2762235"/>
    <lineage>
        <taxon>Bacteria</taxon>
        <taxon>Bacillati</taxon>
        <taxon>Bacillota</taxon>
        <taxon>Bacilli</taxon>
        <taxon>Bacillales</taxon>
        <taxon>Bacillaceae</taxon>
        <taxon>Psychrobacillus</taxon>
    </lineage>
</organism>
<dbReference type="PANTHER" id="PTHR43776:SF7">
    <property type="entry name" value="D,D-DIPEPTIDE TRANSPORT ATP-BINDING PROTEIN DDPF-RELATED"/>
    <property type="match status" value="1"/>
</dbReference>
<dbReference type="RefSeq" id="WP_191696966.1">
    <property type="nucleotide sequence ID" value="NZ_JACSQO010000003.1"/>
</dbReference>
<dbReference type="InterPro" id="IPR017871">
    <property type="entry name" value="ABC_transporter-like_CS"/>
</dbReference>
<gene>
    <name evidence="6" type="ORF">H9650_08185</name>
</gene>
<comment type="similarity">
    <text evidence="1">Belongs to the ABC transporter superfamily.</text>
</comment>
<dbReference type="PROSITE" id="PS50893">
    <property type="entry name" value="ABC_TRANSPORTER_2"/>
    <property type="match status" value="2"/>
</dbReference>
<dbReference type="InterPro" id="IPR013563">
    <property type="entry name" value="Oligopep_ABC_C"/>
</dbReference>
<dbReference type="Pfam" id="PF08352">
    <property type="entry name" value="oligo_HPY"/>
    <property type="match status" value="2"/>
</dbReference>
<proteinExistence type="inferred from homology"/>
<evidence type="ECO:0000256" key="2">
    <source>
        <dbReference type="ARBA" id="ARBA00022448"/>
    </source>
</evidence>
<dbReference type="Pfam" id="PF00005">
    <property type="entry name" value="ABC_tran"/>
    <property type="match status" value="2"/>
</dbReference>
<keyword evidence="3" id="KW-0547">Nucleotide-binding</keyword>
<evidence type="ECO:0000256" key="3">
    <source>
        <dbReference type="ARBA" id="ARBA00022741"/>
    </source>
</evidence>
<accession>A0ABR8R8F3</accession>
<dbReference type="InterPro" id="IPR003439">
    <property type="entry name" value="ABC_transporter-like_ATP-bd"/>
</dbReference>
<evidence type="ECO:0000259" key="5">
    <source>
        <dbReference type="PROSITE" id="PS50893"/>
    </source>
</evidence>
<feature type="domain" description="ABC transporter" evidence="5">
    <location>
        <begin position="5"/>
        <end position="256"/>
    </location>
</feature>
<keyword evidence="4 6" id="KW-0067">ATP-binding</keyword>
<sequence>METILKVKDLQISFLTNDNEFEAVRGVSFEVRKGETLGIVGESGSGKSVTARSIMRLLPSPPSFMKNGSIEFLGESLETKTEKEMESIRGRDISMIFQDPMTSLNPTIRIGPQIAESLIKHQQLSKKEAKNQAVEILKLVGIKNSEERYNQYPHEFSGGMRQRVMIAIALACKPTLLIADEPTTALDVTIQAQILNLMKDMQQRFGTSIILITHDLGVVAGMCDRVAVMKNGEIVETGTTEKIFENPQHDYTKKLLNALPRLDERKKPKRPPLRSIGLENGKPLLEVKSLKQHFQLGKGTVLKAVDDISFFIKPGETLGLVGESGSGKSTTGRSILRLHEPTDGDVLYQGMAINRLSKSELKTMRRHMQIIFQDPYSSLNPRLKVLDIIGQALDIHRLSKNAEERKQRVEELLKMVGLDSSHAMRYPHEFSGGQRQRIGIARALAVEPDFIVCDEPLSALDVSIQAQIVELLEDLQHRLGLTYLFIAHDLSMVKHISDRVAVMYAGKIVELAESEELYSNPQHPYTKSLLAAIPIPDPKVEAKKKRKLLEESNVEDRYQLKQSKLVEVSSGHWVAIPNVK</sequence>
<dbReference type="CDD" id="cd03257">
    <property type="entry name" value="ABC_NikE_OppD_transporters"/>
    <property type="match status" value="2"/>
</dbReference>
<evidence type="ECO:0000256" key="1">
    <source>
        <dbReference type="ARBA" id="ARBA00005417"/>
    </source>
</evidence>
<dbReference type="Gene3D" id="3.40.50.300">
    <property type="entry name" value="P-loop containing nucleotide triphosphate hydrolases"/>
    <property type="match status" value="2"/>
</dbReference>
<dbReference type="NCBIfam" id="NF007739">
    <property type="entry name" value="PRK10419.1"/>
    <property type="match status" value="2"/>
</dbReference>
<dbReference type="PANTHER" id="PTHR43776">
    <property type="entry name" value="TRANSPORT ATP-BINDING PROTEIN"/>
    <property type="match status" value="1"/>
</dbReference>
<dbReference type="InterPro" id="IPR027417">
    <property type="entry name" value="P-loop_NTPase"/>
</dbReference>